<protein>
    <submittedName>
        <fullName evidence="1">Aspartate aminotransferase</fullName>
    </submittedName>
</protein>
<sequence length="70" mass="7570">MAGPAGVSAVAVSDRAWARIAANPQAPRRSYLSLMDWKERWIDGGRTALPHAPAQLEMLALEQAADRVEA</sequence>
<keyword evidence="2" id="KW-1185">Reference proteome</keyword>
<organism evidence="1 2">
    <name type="scientific">Streptomyces varsoviensis</name>
    <dbReference type="NCBI Taxonomy" id="67373"/>
    <lineage>
        <taxon>Bacteria</taxon>
        <taxon>Bacillati</taxon>
        <taxon>Actinomycetota</taxon>
        <taxon>Actinomycetes</taxon>
        <taxon>Kitasatosporales</taxon>
        <taxon>Streptomycetaceae</taxon>
        <taxon>Streptomyces</taxon>
    </lineage>
</organism>
<dbReference type="EMBL" id="LGUT01001372">
    <property type="protein sequence ID" value="KOG89067.1"/>
    <property type="molecule type" value="Genomic_DNA"/>
</dbReference>
<keyword evidence="1" id="KW-0032">Aminotransferase</keyword>
<accession>A0ABR5J6T7</accession>
<evidence type="ECO:0000313" key="2">
    <source>
        <dbReference type="Proteomes" id="UP000037020"/>
    </source>
</evidence>
<dbReference type="Gene3D" id="3.40.640.10">
    <property type="entry name" value="Type I PLP-dependent aspartate aminotransferase-like (Major domain)"/>
    <property type="match status" value="1"/>
</dbReference>
<proteinExistence type="predicted"/>
<dbReference type="GO" id="GO:0008483">
    <property type="term" value="F:transaminase activity"/>
    <property type="evidence" value="ECO:0007669"/>
    <property type="project" value="UniProtKB-KW"/>
</dbReference>
<keyword evidence="1" id="KW-0808">Transferase</keyword>
<gene>
    <name evidence="1" type="ORF">ADK38_16305</name>
</gene>
<dbReference type="Proteomes" id="UP000037020">
    <property type="component" value="Unassembled WGS sequence"/>
</dbReference>
<comment type="caution">
    <text evidence="1">The sequence shown here is derived from an EMBL/GenBank/DDBJ whole genome shotgun (WGS) entry which is preliminary data.</text>
</comment>
<reference evidence="1 2" key="1">
    <citation type="submission" date="2015-07" db="EMBL/GenBank/DDBJ databases">
        <authorList>
            <person name="Ju K.-S."/>
            <person name="Doroghazi J.R."/>
            <person name="Metcalf W.W."/>
        </authorList>
    </citation>
    <scope>NUCLEOTIDE SEQUENCE [LARGE SCALE GENOMIC DNA]</scope>
    <source>
        <strain evidence="1 2">NRRL B-3589</strain>
    </source>
</reference>
<name>A0ABR5J6T7_9ACTN</name>
<feature type="non-terminal residue" evidence="1">
    <location>
        <position position="70"/>
    </location>
</feature>
<dbReference type="InterPro" id="IPR015421">
    <property type="entry name" value="PyrdxlP-dep_Trfase_major"/>
</dbReference>
<evidence type="ECO:0000313" key="1">
    <source>
        <dbReference type="EMBL" id="KOG89067.1"/>
    </source>
</evidence>